<gene>
    <name evidence="1" type="ORF">T265_09806</name>
</gene>
<dbReference type="AlphaFoldDB" id="A0A074Z4L9"/>
<dbReference type="Proteomes" id="UP000054324">
    <property type="component" value="Unassembled WGS sequence"/>
</dbReference>
<dbReference type="GeneID" id="20323974"/>
<organism evidence="1 2">
    <name type="scientific">Opisthorchis viverrini</name>
    <name type="common">Southeast Asian liver fluke</name>
    <dbReference type="NCBI Taxonomy" id="6198"/>
    <lineage>
        <taxon>Eukaryota</taxon>
        <taxon>Metazoa</taxon>
        <taxon>Spiralia</taxon>
        <taxon>Lophotrochozoa</taxon>
        <taxon>Platyhelminthes</taxon>
        <taxon>Trematoda</taxon>
        <taxon>Digenea</taxon>
        <taxon>Opisthorchiida</taxon>
        <taxon>Opisthorchiata</taxon>
        <taxon>Opisthorchiidae</taxon>
        <taxon>Opisthorchis</taxon>
    </lineage>
</organism>
<name>A0A074Z4L9_OPIVI</name>
<dbReference type="OrthoDB" id="1735926at2759"/>
<proteinExistence type="predicted"/>
<keyword evidence="2" id="KW-1185">Reference proteome</keyword>
<evidence type="ECO:0000313" key="1">
    <source>
        <dbReference type="EMBL" id="KER22013.1"/>
    </source>
</evidence>
<evidence type="ECO:0000313" key="2">
    <source>
        <dbReference type="Proteomes" id="UP000054324"/>
    </source>
</evidence>
<accession>A0A074Z4L9</accession>
<reference evidence="1 2" key="1">
    <citation type="submission" date="2013-11" db="EMBL/GenBank/DDBJ databases">
        <title>Opisthorchis viverrini - life in the bile duct.</title>
        <authorList>
            <person name="Young N.D."/>
            <person name="Nagarajan N."/>
            <person name="Lin S.J."/>
            <person name="Korhonen P.K."/>
            <person name="Jex A.R."/>
            <person name="Hall R.S."/>
            <person name="Safavi-Hemami H."/>
            <person name="Kaewkong W."/>
            <person name="Bertrand D."/>
            <person name="Gao S."/>
            <person name="Seet Q."/>
            <person name="Wongkham S."/>
            <person name="Teh B.T."/>
            <person name="Wongkham C."/>
            <person name="Intapan P.M."/>
            <person name="Maleewong W."/>
            <person name="Yang X."/>
            <person name="Hu M."/>
            <person name="Wang Z."/>
            <person name="Hofmann A."/>
            <person name="Sternberg P.W."/>
            <person name="Tan P."/>
            <person name="Wang J."/>
            <person name="Gasser R.B."/>
        </authorList>
    </citation>
    <scope>NUCLEOTIDE SEQUENCE [LARGE SCALE GENOMIC DNA]</scope>
</reference>
<protein>
    <submittedName>
        <fullName evidence="1">Uncharacterized protein</fullName>
    </submittedName>
</protein>
<dbReference type="KEGG" id="ovi:T265_09806"/>
<sequence length="90" mass="9759">MLPDCPGLDRTDRNIGVRVAPKTFLSVRSNPPPPLELLPLGLSNLAVSQPSCDLRVAWQLGTDRVPLLNDLAPLGCIIRDKSIRSSLCSK</sequence>
<dbReference type="RefSeq" id="XP_009174247.1">
    <property type="nucleotide sequence ID" value="XM_009175983.1"/>
</dbReference>
<dbReference type="EMBL" id="KL596925">
    <property type="protein sequence ID" value="KER22013.1"/>
    <property type="molecule type" value="Genomic_DNA"/>
</dbReference>
<dbReference type="CTD" id="20323974"/>